<dbReference type="AlphaFoldDB" id="X6NYD4"/>
<reference evidence="4 5" key="1">
    <citation type="journal article" date="2013" name="Curr. Biol.">
        <title>The Genome of the Foraminiferan Reticulomyxa filosa.</title>
        <authorList>
            <person name="Glockner G."/>
            <person name="Hulsmann N."/>
            <person name="Schleicher M."/>
            <person name="Noegel A.A."/>
            <person name="Eichinger L."/>
            <person name="Gallinger C."/>
            <person name="Pawlowski J."/>
            <person name="Sierra R."/>
            <person name="Euteneuer U."/>
            <person name="Pillet L."/>
            <person name="Moustafa A."/>
            <person name="Platzer M."/>
            <person name="Groth M."/>
            <person name="Szafranski K."/>
            <person name="Schliwa M."/>
        </authorList>
    </citation>
    <scope>NUCLEOTIDE SEQUENCE [LARGE SCALE GENOMIC DNA]</scope>
</reference>
<feature type="transmembrane region" description="Helical" evidence="3">
    <location>
        <begin position="21"/>
        <end position="39"/>
    </location>
</feature>
<keyword evidence="3" id="KW-0472">Membrane</keyword>
<feature type="region of interest" description="Disordered" evidence="2">
    <location>
        <begin position="513"/>
        <end position="535"/>
    </location>
</feature>
<keyword evidence="3" id="KW-0812">Transmembrane</keyword>
<evidence type="ECO:0000256" key="2">
    <source>
        <dbReference type="SAM" id="MobiDB-lite"/>
    </source>
</evidence>
<feature type="coiled-coil region" evidence="1">
    <location>
        <begin position="281"/>
        <end position="442"/>
    </location>
</feature>
<evidence type="ECO:0000256" key="1">
    <source>
        <dbReference type="SAM" id="Coils"/>
    </source>
</evidence>
<gene>
    <name evidence="4" type="ORF">RFI_06134</name>
</gene>
<dbReference type="Proteomes" id="UP000023152">
    <property type="component" value="Unassembled WGS sequence"/>
</dbReference>
<proteinExistence type="predicted"/>
<protein>
    <submittedName>
        <fullName evidence="4">LIM-type zinc finger-containing protein</fullName>
    </submittedName>
</protein>
<accession>X6NYD4</accession>
<feature type="coiled-coil region" evidence="1">
    <location>
        <begin position="477"/>
        <end position="511"/>
    </location>
</feature>
<comment type="caution">
    <text evidence="4">The sequence shown here is derived from an EMBL/GenBank/DDBJ whole genome shotgun (WGS) entry which is preliminary data.</text>
</comment>
<feature type="compositionally biased region" description="Basic and acidic residues" evidence="2">
    <location>
        <begin position="513"/>
        <end position="522"/>
    </location>
</feature>
<evidence type="ECO:0000256" key="3">
    <source>
        <dbReference type="SAM" id="Phobius"/>
    </source>
</evidence>
<evidence type="ECO:0000313" key="5">
    <source>
        <dbReference type="Proteomes" id="UP000023152"/>
    </source>
</evidence>
<name>X6NYD4_RETFI</name>
<keyword evidence="3" id="KW-1133">Transmembrane helix</keyword>
<evidence type="ECO:0000313" key="4">
    <source>
        <dbReference type="EMBL" id="ETO30986.1"/>
    </source>
</evidence>
<keyword evidence="5" id="KW-1185">Reference proteome</keyword>
<keyword evidence="1" id="KW-0175">Coiled coil</keyword>
<sequence length="535" mass="62773">MKISTVYCFAEHLVHVNMLKIAIVLKFEIIAFFIAQSYLQKKFFKSKKINTIFYLHKVALYRGYSNKNAHISEIIYCSDDKFLVLLQLKVNNASLFFEVNISIISLLSRVTLVPFFSLLFGVASLKKMYGGFQAPQQQSQLDQTFHLLQNRAIAELQSELGHLKTVISEKDTQIQALEEQRNEGKFHKELTKLLEQNHELVTKLEIMESQQSDWAKQCKEQQDIIIENTRLKEIIAFQKQEQQEYMTLISRQKEQFTEELKKEMECSKKYQNLCKKKSDEYDMIVESVQEKEKMIAQLKNQDAVKDLEILQQKNKQLLNELQVITVDYQSIRDKYMHVLELFEAEKQNKEHNQSLERQQMKMQLEEVRTELNTYKLKLEDTQKQTEAVQVKYNDMEQLNLALLKGYNMEQCIRDLQTEQLKVKQLNEQTKQLTKELSVYNHHRSSSQSIPLMCICGCISKCESKVDVEPIDKSSTIASGLHIQVEQSVQQNEKLEREKLELLSTLHELRTKAANKEEYTKSNDEEEWKAKAIQLA</sequence>
<organism evidence="4 5">
    <name type="scientific">Reticulomyxa filosa</name>
    <dbReference type="NCBI Taxonomy" id="46433"/>
    <lineage>
        <taxon>Eukaryota</taxon>
        <taxon>Sar</taxon>
        <taxon>Rhizaria</taxon>
        <taxon>Retaria</taxon>
        <taxon>Foraminifera</taxon>
        <taxon>Monothalamids</taxon>
        <taxon>Reticulomyxidae</taxon>
        <taxon>Reticulomyxa</taxon>
    </lineage>
</organism>
<dbReference type="EMBL" id="ASPP01005195">
    <property type="protein sequence ID" value="ETO30986.1"/>
    <property type="molecule type" value="Genomic_DNA"/>
</dbReference>